<feature type="domain" description="PAS" evidence="12">
    <location>
        <begin position="13"/>
        <end position="86"/>
    </location>
</feature>
<feature type="domain" description="PAC" evidence="13">
    <location>
        <begin position="211"/>
        <end position="269"/>
    </location>
</feature>
<proteinExistence type="predicted"/>
<accession>A0A0B1ZB11</accession>
<dbReference type="Gene3D" id="1.10.287.130">
    <property type="match status" value="1"/>
</dbReference>
<dbReference type="InterPro" id="IPR035965">
    <property type="entry name" value="PAS-like_dom_sf"/>
</dbReference>
<feature type="domain" description="PAS" evidence="12">
    <location>
        <begin position="142"/>
        <end position="215"/>
    </location>
</feature>
<dbReference type="Gene3D" id="3.30.565.10">
    <property type="entry name" value="Histidine kinase-like ATPase, C-terminal domain"/>
    <property type="match status" value="1"/>
</dbReference>
<dbReference type="EMBL" id="JQGJ01000001">
    <property type="protein sequence ID" value="KHK66528.1"/>
    <property type="molecule type" value="Genomic_DNA"/>
</dbReference>
<dbReference type="Pfam" id="PF00072">
    <property type="entry name" value="Response_reg"/>
    <property type="match status" value="1"/>
</dbReference>
<evidence type="ECO:0000313" key="15">
    <source>
        <dbReference type="Proteomes" id="UP000030949"/>
    </source>
</evidence>
<dbReference type="SMART" id="SM00387">
    <property type="entry name" value="HATPase_c"/>
    <property type="match status" value="1"/>
</dbReference>
<dbReference type="InterPro" id="IPR003594">
    <property type="entry name" value="HATPase_dom"/>
</dbReference>
<dbReference type="PANTHER" id="PTHR43065:SF49">
    <property type="entry name" value="HISTIDINE KINASE"/>
    <property type="match status" value="1"/>
</dbReference>
<dbReference type="InterPro" id="IPR036097">
    <property type="entry name" value="HisK_dim/P_sf"/>
</dbReference>
<dbReference type="NCBIfam" id="TIGR00229">
    <property type="entry name" value="sensory_box"/>
    <property type="match status" value="2"/>
</dbReference>
<evidence type="ECO:0000313" key="14">
    <source>
        <dbReference type="EMBL" id="KHK66528.1"/>
    </source>
</evidence>
<evidence type="ECO:0000259" key="13">
    <source>
        <dbReference type="PROSITE" id="PS50113"/>
    </source>
</evidence>
<dbReference type="Gene3D" id="3.40.50.2300">
    <property type="match status" value="1"/>
</dbReference>
<sequence>MLEKNPKTARIDEEQRFRLLIDAVVDYAIYMTDPSGIITSWNSGARRFKGYEESEILGQHFSRFYTDQDRAAGLPQRALDTAVREGRFEGEGWRVRKDGTLFWSHVVIDPIIDAQNGELLGFAKITRDLTDRKMAEETLKQSEQQFRLLVQSVTDYAIYMLDPDGQVTNWNQGAQRIKGYLPAQAIGQHFSMFYTPEDREAGEPQRALRIAATEGRFEKKGWRVRRDGTRFMAHVVIDAIRSDTGTLLGFAKITRDITDATQAQQALEQAREALFQSQKLQAIGQLTGGIAHDFNNLLTVILGNLEIVRKRIPSEPKLTQLLDNATQGALRGVSLTQRMLAFARRQKLSAEPVELSVLVDGISGLLQSSMGPSIHIQAQFAEALSPVLADVNQLELAILNLATNARDAMPQGGRILIQAQERQGSDAPAASKPLATGRYICLTIIDEGEGMDEATLASAVDPFFTTKGVGKGTGLGLSMVHGLAEQLGGRLILRSERGVGTTAELWLPVADDSVMDKPAVTETAGEHVPALTVLVVDDDSLVLTSTRLLIEDLGHRVLCALSGAQALELFERNEGIDLVITDMAMPQMDGAQLARLLRDRQPTLPIILATGYAERLEGFATQLPRLTKPFKQIDLVQVIGQTMK</sequence>
<evidence type="ECO:0000259" key="12">
    <source>
        <dbReference type="PROSITE" id="PS50112"/>
    </source>
</evidence>
<keyword evidence="8" id="KW-0902">Two-component regulatory system</keyword>
<dbReference type="SUPFAM" id="SSF55874">
    <property type="entry name" value="ATPase domain of HSP90 chaperone/DNA topoisomerase II/histidine kinase"/>
    <property type="match status" value="1"/>
</dbReference>
<dbReference type="RefSeq" id="WP_039588590.1">
    <property type="nucleotide sequence ID" value="NZ_JQGJ02000002.1"/>
</dbReference>
<dbReference type="PROSITE" id="PS50110">
    <property type="entry name" value="RESPONSE_REGULATORY"/>
    <property type="match status" value="1"/>
</dbReference>
<dbReference type="GO" id="GO:0000155">
    <property type="term" value="F:phosphorelay sensor kinase activity"/>
    <property type="evidence" value="ECO:0007669"/>
    <property type="project" value="InterPro"/>
</dbReference>
<dbReference type="InterPro" id="IPR003661">
    <property type="entry name" value="HisK_dim/P_dom"/>
</dbReference>
<keyword evidence="3 9" id="KW-0597">Phosphoprotein</keyword>
<dbReference type="CDD" id="cd00082">
    <property type="entry name" value="HisKA"/>
    <property type="match status" value="1"/>
</dbReference>
<dbReference type="Pfam" id="PF00512">
    <property type="entry name" value="HisKA"/>
    <property type="match status" value="1"/>
</dbReference>
<reference evidence="15" key="1">
    <citation type="submission" date="2015-03" db="EMBL/GenBank/DDBJ databases">
        <title>Pseudomonas frederiksbergensis hydrocarbon degrader.</title>
        <authorList>
            <person name="Brown L.M."/>
            <person name="Ruiz O.N."/>
            <person name="Mueller S."/>
            <person name="Gunasekera T.S."/>
        </authorList>
    </citation>
    <scope>NUCLEOTIDE SEQUENCE [LARGE SCALE GENOMIC DNA]</scope>
    <source>
        <strain evidence="15">SI8</strain>
    </source>
</reference>
<dbReference type="Pfam" id="PF13426">
    <property type="entry name" value="PAS_9"/>
    <property type="match status" value="1"/>
</dbReference>
<dbReference type="Pfam" id="PF00989">
    <property type="entry name" value="PAS"/>
    <property type="match status" value="1"/>
</dbReference>
<evidence type="ECO:0000256" key="7">
    <source>
        <dbReference type="ARBA" id="ARBA00022840"/>
    </source>
</evidence>
<dbReference type="GO" id="GO:0006355">
    <property type="term" value="P:regulation of DNA-templated transcription"/>
    <property type="evidence" value="ECO:0007669"/>
    <property type="project" value="InterPro"/>
</dbReference>
<evidence type="ECO:0000256" key="9">
    <source>
        <dbReference type="PROSITE-ProRule" id="PRU00169"/>
    </source>
</evidence>
<keyword evidence="4" id="KW-0808">Transferase</keyword>
<dbReference type="AlphaFoldDB" id="A0A0B1ZB11"/>
<evidence type="ECO:0000256" key="5">
    <source>
        <dbReference type="ARBA" id="ARBA00022741"/>
    </source>
</evidence>
<dbReference type="InterPro" id="IPR005467">
    <property type="entry name" value="His_kinase_dom"/>
</dbReference>
<dbReference type="EC" id="2.7.13.3" evidence="2"/>
<dbReference type="SUPFAM" id="SSF47384">
    <property type="entry name" value="Homodimeric domain of signal transducing histidine kinase"/>
    <property type="match status" value="1"/>
</dbReference>
<evidence type="ECO:0000256" key="2">
    <source>
        <dbReference type="ARBA" id="ARBA00012438"/>
    </source>
</evidence>
<feature type="domain" description="Histidine kinase" evidence="10">
    <location>
        <begin position="289"/>
        <end position="511"/>
    </location>
</feature>
<comment type="caution">
    <text evidence="14">The sequence shown here is derived from an EMBL/GenBank/DDBJ whole genome shotgun (WGS) entry which is preliminary data.</text>
</comment>
<dbReference type="InterPro" id="IPR013767">
    <property type="entry name" value="PAS_fold"/>
</dbReference>
<dbReference type="OrthoDB" id="9772100at2"/>
<evidence type="ECO:0000256" key="1">
    <source>
        <dbReference type="ARBA" id="ARBA00000085"/>
    </source>
</evidence>
<dbReference type="SMART" id="SM00086">
    <property type="entry name" value="PAC"/>
    <property type="match status" value="2"/>
</dbReference>
<dbReference type="PROSITE" id="PS50109">
    <property type="entry name" value="HIS_KIN"/>
    <property type="match status" value="1"/>
</dbReference>
<dbReference type="InterPro" id="IPR001789">
    <property type="entry name" value="Sig_transdc_resp-reg_receiver"/>
</dbReference>
<evidence type="ECO:0000256" key="4">
    <source>
        <dbReference type="ARBA" id="ARBA00022679"/>
    </source>
</evidence>
<keyword evidence="7" id="KW-0067">ATP-binding</keyword>
<dbReference type="SUPFAM" id="SSF55785">
    <property type="entry name" value="PYP-like sensor domain (PAS domain)"/>
    <property type="match status" value="2"/>
</dbReference>
<evidence type="ECO:0000256" key="6">
    <source>
        <dbReference type="ARBA" id="ARBA00022777"/>
    </source>
</evidence>
<dbReference type="PANTHER" id="PTHR43065">
    <property type="entry name" value="SENSOR HISTIDINE KINASE"/>
    <property type="match status" value="1"/>
</dbReference>
<feature type="domain" description="PAC" evidence="13">
    <location>
        <begin position="88"/>
        <end position="141"/>
    </location>
</feature>
<dbReference type="Gene3D" id="3.30.450.20">
    <property type="entry name" value="PAS domain"/>
    <property type="match status" value="2"/>
</dbReference>
<dbReference type="CDD" id="cd00130">
    <property type="entry name" value="PAS"/>
    <property type="match status" value="2"/>
</dbReference>
<name>A0A0B1ZB11_9PSED</name>
<dbReference type="SMART" id="SM00448">
    <property type="entry name" value="REC"/>
    <property type="match status" value="1"/>
</dbReference>
<dbReference type="PRINTS" id="PR00344">
    <property type="entry name" value="BCTRLSENSOR"/>
</dbReference>
<dbReference type="GO" id="GO:0005524">
    <property type="term" value="F:ATP binding"/>
    <property type="evidence" value="ECO:0007669"/>
    <property type="project" value="UniProtKB-KW"/>
</dbReference>
<dbReference type="PROSITE" id="PS50112">
    <property type="entry name" value="PAS"/>
    <property type="match status" value="2"/>
</dbReference>
<keyword evidence="5" id="KW-0547">Nucleotide-binding</keyword>
<gene>
    <name evidence="14" type="ORF">JZ00_01455</name>
</gene>
<keyword evidence="6 14" id="KW-0418">Kinase</keyword>
<organism evidence="14 15">
    <name type="scientific">Pseudomonas frederiksbergensis</name>
    <dbReference type="NCBI Taxonomy" id="104087"/>
    <lineage>
        <taxon>Bacteria</taxon>
        <taxon>Pseudomonadati</taxon>
        <taxon>Pseudomonadota</taxon>
        <taxon>Gammaproteobacteria</taxon>
        <taxon>Pseudomonadales</taxon>
        <taxon>Pseudomonadaceae</taxon>
        <taxon>Pseudomonas</taxon>
    </lineage>
</organism>
<evidence type="ECO:0000256" key="8">
    <source>
        <dbReference type="ARBA" id="ARBA00023012"/>
    </source>
</evidence>
<dbReference type="InterPro" id="IPR036890">
    <property type="entry name" value="HATPase_C_sf"/>
</dbReference>
<dbReference type="InterPro" id="IPR000014">
    <property type="entry name" value="PAS"/>
</dbReference>
<dbReference type="Proteomes" id="UP000030949">
    <property type="component" value="Unassembled WGS sequence"/>
</dbReference>
<dbReference type="InterPro" id="IPR011006">
    <property type="entry name" value="CheY-like_superfamily"/>
</dbReference>
<dbReference type="Pfam" id="PF02518">
    <property type="entry name" value="HATPase_c"/>
    <property type="match status" value="1"/>
</dbReference>
<dbReference type="InterPro" id="IPR001610">
    <property type="entry name" value="PAC"/>
</dbReference>
<evidence type="ECO:0000259" key="11">
    <source>
        <dbReference type="PROSITE" id="PS50110"/>
    </source>
</evidence>
<comment type="catalytic activity">
    <reaction evidence="1">
        <text>ATP + protein L-histidine = ADP + protein N-phospho-L-histidine.</text>
        <dbReference type="EC" id="2.7.13.3"/>
    </reaction>
</comment>
<dbReference type="SMART" id="SM00388">
    <property type="entry name" value="HisKA"/>
    <property type="match status" value="1"/>
</dbReference>
<dbReference type="SUPFAM" id="SSF52172">
    <property type="entry name" value="CheY-like"/>
    <property type="match status" value="1"/>
</dbReference>
<evidence type="ECO:0000259" key="10">
    <source>
        <dbReference type="PROSITE" id="PS50109"/>
    </source>
</evidence>
<evidence type="ECO:0000256" key="3">
    <source>
        <dbReference type="ARBA" id="ARBA00022553"/>
    </source>
</evidence>
<feature type="modified residue" description="4-aspartylphosphate" evidence="9">
    <location>
        <position position="582"/>
    </location>
</feature>
<dbReference type="InterPro" id="IPR004358">
    <property type="entry name" value="Sig_transdc_His_kin-like_C"/>
</dbReference>
<protein>
    <recommendedName>
        <fullName evidence="2">histidine kinase</fullName>
        <ecNumber evidence="2">2.7.13.3</ecNumber>
    </recommendedName>
</protein>
<dbReference type="InterPro" id="IPR000700">
    <property type="entry name" value="PAS-assoc_C"/>
</dbReference>
<dbReference type="PROSITE" id="PS50113">
    <property type="entry name" value="PAC"/>
    <property type="match status" value="2"/>
</dbReference>
<feature type="domain" description="Response regulatory" evidence="11">
    <location>
        <begin position="532"/>
        <end position="643"/>
    </location>
</feature>
<dbReference type="SMART" id="SM00091">
    <property type="entry name" value="PAS"/>
    <property type="match status" value="2"/>
</dbReference>